<keyword evidence="3" id="KW-1185">Reference proteome</keyword>
<dbReference type="HOGENOM" id="CLU_098232_0_1_9"/>
<evidence type="ECO:0000313" key="3">
    <source>
        <dbReference type="Proteomes" id="UP000011728"/>
    </source>
</evidence>
<feature type="transmembrane region" description="Helical" evidence="1">
    <location>
        <begin position="116"/>
        <end position="139"/>
    </location>
</feature>
<dbReference type="NCBIfam" id="TIGR04518">
    <property type="entry name" value="ECF_S_folT_fam"/>
    <property type="match status" value="1"/>
</dbReference>
<feature type="transmembrane region" description="Helical" evidence="1">
    <location>
        <begin position="86"/>
        <end position="104"/>
    </location>
</feature>
<sequence>MKNYYELFLGSTRELRNVKNLVIVALLMGASFIVNFFTIQITPVLRLSLGFVVSSLIGMLFGPAVGGLCGGLSDIINYIIKPTGPFFPGFTISGILVGILYGIALYNKKITIKRCAIITIIITVLIDIFLNTYWLVLLYGKGFGAVLPLRVVTNIIFIPIKTAIMYFVLNLIIRIKKYI</sequence>
<dbReference type="GO" id="GO:0022857">
    <property type="term" value="F:transmembrane transporter activity"/>
    <property type="evidence" value="ECO:0007669"/>
    <property type="project" value="InterPro"/>
</dbReference>
<dbReference type="RefSeq" id="WP_015394347.1">
    <property type="nucleotide sequence ID" value="NC_020291.1"/>
</dbReference>
<dbReference type="Gene3D" id="1.10.1760.20">
    <property type="match status" value="1"/>
</dbReference>
<dbReference type="AlphaFoldDB" id="M1MTJ5"/>
<dbReference type="STRING" id="36745.CLSAP_40400"/>
<keyword evidence="1" id="KW-1133">Transmembrane helix</keyword>
<dbReference type="KEGG" id="csr:Cspa_c42830"/>
<keyword evidence="1" id="KW-0812">Transmembrane</keyword>
<dbReference type="InterPro" id="IPR024529">
    <property type="entry name" value="ECF_trnsprt_substrate-spec"/>
</dbReference>
<keyword evidence="1" id="KW-0472">Membrane</keyword>
<dbReference type="OrthoDB" id="4624at2"/>
<feature type="transmembrane region" description="Helical" evidence="1">
    <location>
        <begin position="20"/>
        <end position="39"/>
    </location>
</feature>
<evidence type="ECO:0000256" key="1">
    <source>
        <dbReference type="SAM" id="Phobius"/>
    </source>
</evidence>
<dbReference type="InterPro" id="IPR030949">
    <property type="entry name" value="ECF_S_folate_fam"/>
</dbReference>
<evidence type="ECO:0008006" key="4">
    <source>
        <dbReference type="Google" id="ProtNLM"/>
    </source>
</evidence>
<name>M1MTJ5_9CLOT</name>
<feature type="transmembrane region" description="Helical" evidence="1">
    <location>
        <begin position="151"/>
        <end position="173"/>
    </location>
</feature>
<dbReference type="PATRIC" id="fig|931276.5.peg.4314"/>
<accession>M1MTJ5</accession>
<dbReference type="Pfam" id="PF12822">
    <property type="entry name" value="ECF_trnsprt"/>
    <property type="match status" value="1"/>
</dbReference>
<reference evidence="2 3" key="1">
    <citation type="submission" date="2013-02" db="EMBL/GenBank/DDBJ databases">
        <title>Genome sequence of Clostridium saccharoperbutylacetonicum N1-4(HMT).</title>
        <authorList>
            <person name="Poehlein A."/>
            <person name="Daniel R."/>
        </authorList>
    </citation>
    <scope>NUCLEOTIDE SEQUENCE [LARGE SCALE GENOMIC DNA]</scope>
    <source>
        <strain evidence="3">N1-4(HMT)</strain>
    </source>
</reference>
<dbReference type="eggNOG" id="COG4720">
    <property type="taxonomic scope" value="Bacteria"/>
</dbReference>
<dbReference type="Proteomes" id="UP000011728">
    <property type="component" value="Chromosome"/>
</dbReference>
<protein>
    <recommendedName>
        <fullName evidence="4">Folate transporter FolT</fullName>
    </recommendedName>
</protein>
<dbReference type="EMBL" id="CP004121">
    <property type="protein sequence ID" value="AGF58036.1"/>
    <property type="molecule type" value="Genomic_DNA"/>
</dbReference>
<gene>
    <name evidence="2" type="ORF">Cspa_c42830</name>
</gene>
<feature type="transmembrane region" description="Helical" evidence="1">
    <location>
        <begin position="51"/>
        <end position="80"/>
    </location>
</feature>
<organism evidence="2 3">
    <name type="scientific">Clostridium saccharoperbutylacetonicum N1-4(HMT)</name>
    <dbReference type="NCBI Taxonomy" id="931276"/>
    <lineage>
        <taxon>Bacteria</taxon>
        <taxon>Bacillati</taxon>
        <taxon>Bacillota</taxon>
        <taxon>Clostridia</taxon>
        <taxon>Eubacteriales</taxon>
        <taxon>Clostridiaceae</taxon>
        <taxon>Clostridium</taxon>
    </lineage>
</organism>
<evidence type="ECO:0000313" key="2">
    <source>
        <dbReference type="EMBL" id="AGF58036.1"/>
    </source>
</evidence>
<proteinExistence type="predicted"/>